<evidence type="ECO:0000256" key="8">
    <source>
        <dbReference type="ARBA" id="ARBA00022692"/>
    </source>
</evidence>
<sequence length="50" mass="5314">MGGYAGWVWSAWGLTALAVGALSVLTVRARLAARARLKALEAELKDEARS</sequence>
<comment type="caution">
    <text evidence="13">The sequence shown here is derived from an EMBL/GenBank/DDBJ whole genome shotgun (WGS) entry which is preliminary data.</text>
</comment>
<keyword evidence="8 12" id="KW-0812">Transmembrane</keyword>
<gene>
    <name evidence="13" type="primary">ccmD</name>
    <name evidence="13" type="ORF">F1654_08740</name>
</gene>
<evidence type="ECO:0000256" key="6">
    <source>
        <dbReference type="ARBA" id="ARBA00022475"/>
    </source>
</evidence>
<dbReference type="GO" id="GO:0015886">
    <property type="term" value="P:heme transport"/>
    <property type="evidence" value="ECO:0007669"/>
    <property type="project" value="InterPro"/>
</dbReference>
<dbReference type="NCBIfam" id="TIGR03141">
    <property type="entry name" value="cytochro_ccmD"/>
    <property type="match status" value="1"/>
</dbReference>
<name>A0A5M6ZIG6_9PROT</name>
<accession>A0A5M6ZIG6</accession>
<feature type="transmembrane region" description="Helical" evidence="12">
    <location>
        <begin position="6"/>
        <end position="27"/>
    </location>
</feature>
<dbReference type="GO" id="GO:0017004">
    <property type="term" value="P:cytochrome complex assembly"/>
    <property type="evidence" value="ECO:0007669"/>
    <property type="project" value="UniProtKB-KW"/>
</dbReference>
<keyword evidence="10 12" id="KW-1133">Transmembrane helix</keyword>
<keyword evidence="9 12" id="KW-0201">Cytochrome c-type biogenesis</keyword>
<dbReference type="EMBL" id="VWOJ01000002">
    <property type="protein sequence ID" value="KAA5804120.1"/>
    <property type="molecule type" value="Genomic_DNA"/>
</dbReference>
<keyword evidence="7 12" id="KW-0997">Cell inner membrane</keyword>
<dbReference type="InterPro" id="IPR007078">
    <property type="entry name" value="Haem_export_protD_CcmD"/>
</dbReference>
<evidence type="ECO:0000256" key="5">
    <source>
        <dbReference type="ARBA" id="ARBA00022448"/>
    </source>
</evidence>
<evidence type="ECO:0000256" key="9">
    <source>
        <dbReference type="ARBA" id="ARBA00022748"/>
    </source>
</evidence>
<comment type="similarity">
    <text evidence="3 12">Belongs to the CcmD/CycX/HelD family.</text>
</comment>
<reference evidence="13 14" key="1">
    <citation type="submission" date="2019-09" db="EMBL/GenBank/DDBJ databases">
        <authorList>
            <person name="Kevbrin V."/>
            <person name="Grouzdev D.S."/>
        </authorList>
    </citation>
    <scope>NUCLEOTIDE SEQUENCE [LARGE SCALE GENOMIC DNA]</scope>
    <source>
        <strain evidence="13 14">G-192</strain>
    </source>
</reference>
<keyword evidence="14" id="KW-1185">Reference proteome</keyword>
<dbReference type="Pfam" id="PF04995">
    <property type="entry name" value="CcmD"/>
    <property type="match status" value="1"/>
</dbReference>
<evidence type="ECO:0000313" key="13">
    <source>
        <dbReference type="EMBL" id="KAA5804120.1"/>
    </source>
</evidence>
<comment type="function">
    <text evidence="1 12">Required for the export of heme to the periplasm for the biogenesis of c-type cytochromes.</text>
</comment>
<keyword evidence="11 12" id="KW-0472">Membrane</keyword>
<dbReference type="AlphaFoldDB" id="A0A5M6ZIG6"/>
<protein>
    <recommendedName>
        <fullName evidence="4 12">Heme exporter protein D</fullName>
    </recommendedName>
</protein>
<evidence type="ECO:0000256" key="1">
    <source>
        <dbReference type="ARBA" id="ARBA00002442"/>
    </source>
</evidence>
<proteinExistence type="inferred from homology"/>
<keyword evidence="6 12" id="KW-1003">Cell membrane</keyword>
<dbReference type="Proteomes" id="UP000325122">
    <property type="component" value="Unassembled WGS sequence"/>
</dbReference>
<evidence type="ECO:0000256" key="4">
    <source>
        <dbReference type="ARBA" id="ARBA00016461"/>
    </source>
</evidence>
<evidence type="ECO:0000256" key="2">
    <source>
        <dbReference type="ARBA" id="ARBA00004377"/>
    </source>
</evidence>
<evidence type="ECO:0000256" key="11">
    <source>
        <dbReference type="ARBA" id="ARBA00023136"/>
    </source>
</evidence>
<organism evidence="13 14">
    <name type="scientific">Alkalicaulis satelles</name>
    <dbReference type="NCBI Taxonomy" id="2609175"/>
    <lineage>
        <taxon>Bacteria</taxon>
        <taxon>Pseudomonadati</taxon>
        <taxon>Pseudomonadota</taxon>
        <taxon>Alphaproteobacteria</taxon>
        <taxon>Maricaulales</taxon>
        <taxon>Maricaulaceae</taxon>
        <taxon>Alkalicaulis</taxon>
    </lineage>
</organism>
<evidence type="ECO:0000256" key="10">
    <source>
        <dbReference type="ARBA" id="ARBA00022989"/>
    </source>
</evidence>
<evidence type="ECO:0000256" key="7">
    <source>
        <dbReference type="ARBA" id="ARBA00022519"/>
    </source>
</evidence>
<evidence type="ECO:0000313" key="14">
    <source>
        <dbReference type="Proteomes" id="UP000325122"/>
    </source>
</evidence>
<evidence type="ECO:0000256" key="12">
    <source>
        <dbReference type="RuleBase" id="RU363101"/>
    </source>
</evidence>
<dbReference type="GO" id="GO:0005886">
    <property type="term" value="C:plasma membrane"/>
    <property type="evidence" value="ECO:0007669"/>
    <property type="project" value="UniProtKB-SubCell"/>
</dbReference>
<keyword evidence="5 12" id="KW-0813">Transport</keyword>
<evidence type="ECO:0000256" key="3">
    <source>
        <dbReference type="ARBA" id="ARBA00008741"/>
    </source>
</evidence>
<comment type="subcellular location">
    <subcellularLocation>
        <location evidence="2 12">Cell inner membrane</location>
        <topology evidence="2 12">Single-pass membrane protein</topology>
    </subcellularLocation>
</comment>